<dbReference type="PANTHER" id="PTHR47331">
    <property type="entry name" value="PHD-TYPE DOMAIN-CONTAINING PROTEIN"/>
    <property type="match status" value="1"/>
</dbReference>
<keyword evidence="2" id="KW-1185">Reference proteome</keyword>
<dbReference type="Proteomes" id="UP000299102">
    <property type="component" value="Unassembled WGS sequence"/>
</dbReference>
<dbReference type="OrthoDB" id="8958038at2759"/>
<gene>
    <name evidence="1" type="ORF">EVAR_68531_1</name>
</gene>
<evidence type="ECO:0000313" key="2">
    <source>
        <dbReference type="Proteomes" id="UP000299102"/>
    </source>
</evidence>
<evidence type="ECO:0000313" key="1">
    <source>
        <dbReference type="EMBL" id="GBP04142.1"/>
    </source>
</evidence>
<protein>
    <submittedName>
        <fullName evidence="1">Uncharacterized protein</fullName>
    </submittedName>
</protein>
<accession>A0A4C1SPT8</accession>
<name>A0A4C1SPT8_EUMVA</name>
<dbReference type="EMBL" id="BGZK01003736">
    <property type="protein sequence ID" value="GBP04142.1"/>
    <property type="molecule type" value="Genomic_DNA"/>
</dbReference>
<proteinExistence type="predicted"/>
<organism evidence="1 2">
    <name type="scientific">Eumeta variegata</name>
    <name type="common">Bagworm moth</name>
    <name type="synonym">Eumeta japonica</name>
    <dbReference type="NCBI Taxonomy" id="151549"/>
    <lineage>
        <taxon>Eukaryota</taxon>
        <taxon>Metazoa</taxon>
        <taxon>Ecdysozoa</taxon>
        <taxon>Arthropoda</taxon>
        <taxon>Hexapoda</taxon>
        <taxon>Insecta</taxon>
        <taxon>Pterygota</taxon>
        <taxon>Neoptera</taxon>
        <taxon>Endopterygota</taxon>
        <taxon>Lepidoptera</taxon>
        <taxon>Glossata</taxon>
        <taxon>Ditrysia</taxon>
        <taxon>Tineoidea</taxon>
        <taxon>Psychidae</taxon>
        <taxon>Oiketicinae</taxon>
        <taxon>Eumeta</taxon>
    </lineage>
</organism>
<reference evidence="1 2" key="1">
    <citation type="journal article" date="2019" name="Commun. Biol.">
        <title>The bagworm genome reveals a unique fibroin gene that provides high tensile strength.</title>
        <authorList>
            <person name="Kono N."/>
            <person name="Nakamura H."/>
            <person name="Ohtoshi R."/>
            <person name="Tomita M."/>
            <person name="Numata K."/>
            <person name="Arakawa K."/>
        </authorList>
    </citation>
    <scope>NUCLEOTIDE SEQUENCE [LARGE SCALE GENOMIC DNA]</scope>
</reference>
<comment type="caution">
    <text evidence="1">The sequence shown here is derived from an EMBL/GenBank/DDBJ whole genome shotgun (WGS) entry which is preliminary data.</text>
</comment>
<dbReference type="AlphaFoldDB" id="A0A4C1SPT8"/>
<dbReference type="PANTHER" id="PTHR47331:SF1">
    <property type="entry name" value="GAG-LIKE PROTEIN"/>
    <property type="match status" value="1"/>
</dbReference>
<sequence length="235" mass="26443">MGGAWGRLVRPIKTALAAKLIERSLHEEVFHTLLLEAEHIVHSRPLTEMDIEPTETEGLTPNHFLIGHSCDATSTTTCSLGLQTGERVNVTSGRWLKEYLPTLVRRRASRRILRSSRRPTRVLITKSVWWTSRRLGRSTVSYFEDVVLVPSETAAAPCTEPDVPSINCSGIGASVAAVFRPPLVKLVLQYTSLSIETLSIILLTHRKNPYSETTVKENPICGLRRRYRNRRYTSP</sequence>